<evidence type="ECO:0000313" key="2">
    <source>
        <dbReference type="Proteomes" id="UP000694892"/>
    </source>
</evidence>
<dbReference type="AlphaFoldDB" id="A0A974HQP3"/>
<reference evidence="2" key="1">
    <citation type="journal article" date="2016" name="Nature">
        <title>Genome evolution in the allotetraploid frog Xenopus laevis.</title>
        <authorList>
            <person name="Session A.M."/>
            <person name="Uno Y."/>
            <person name="Kwon T."/>
            <person name="Chapman J.A."/>
            <person name="Toyoda A."/>
            <person name="Takahashi S."/>
            <person name="Fukui A."/>
            <person name="Hikosaka A."/>
            <person name="Suzuki A."/>
            <person name="Kondo M."/>
            <person name="van Heeringen S.J."/>
            <person name="Quigley I."/>
            <person name="Heinz S."/>
            <person name="Ogino H."/>
            <person name="Ochi H."/>
            <person name="Hellsten U."/>
            <person name="Lyons J.B."/>
            <person name="Simakov O."/>
            <person name="Putnam N."/>
            <person name="Stites J."/>
            <person name="Kuroki Y."/>
            <person name="Tanaka T."/>
            <person name="Michiue T."/>
            <person name="Watanabe M."/>
            <person name="Bogdanovic O."/>
            <person name="Lister R."/>
            <person name="Georgiou G."/>
            <person name="Paranjpe S.S."/>
            <person name="van Kruijsbergen I."/>
            <person name="Shu S."/>
            <person name="Carlson J."/>
            <person name="Kinoshita T."/>
            <person name="Ohta Y."/>
            <person name="Mawaribuchi S."/>
            <person name="Jenkins J."/>
            <person name="Grimwood J."/>
            <person name="Schmutz J."/>
            <person name="Mitros T."/>
            <person name="Mozaffari S.V."/>
            <person name="Suzuki Y."/>
            <person name="Haramoto Y."/>
            <person name="Yamamoto T.S."/>
            <person name="Takagi C."/>
            <person name="Heald R."/>
            <person name="Miller K."/>
            <person name="Haudenschild C."/>
            <person name="Kitzman J."/>
            <person name="Nakayama T."/>
            <person name="Izutsu Y."/>
            <person name="Robert J."/>
            <person name="Fortriede J."/>
            <person name="Burns K."/>
            <person name="Lotay V."/>
            <person name="Karimi K."/>
            <person name="Yasuoka Y."/>
            <person name="Dichmann D.S."/>
            <person name="Flajnik M.F."/>
            <person name="Houston D.W."/>
            <person name="Shendure J."/>
            <person name="DuPasquier L."/>
            <person name="Vize P.D."/>
            <person name="Zorn A.M."/>
            <person name="Ito M."/>
            <person name="Marcotte E.M."/>
            <person name="Wallingford J.B."/>
            <person name="Ito Y."/>
            <person name="Asashima M."/>
            <person name="Ueno N."/>
            <person name="Matsuda Y."/>
            <person name="Veenstra G.J."/>
            <person name="Fujiyama A."/>
            <person name="Harland R.M."/>
            <person name="Taira M."/>
            <person name="Rokhsar D.S."/>
        </authorList>
    </citation>
    <scope>NUCLEOTIDE SEQUENCE [LARGE SCALE GENOMIC DNA]</scope>
    <source>
        <strain evidence="2">J</strain>
    </source>
</reference>
<dbReference type="Proteomes" id="UP000694892">
    <property type="component" value="Chromosome 3S"/>
</dbReference>
<accession>A0A974HQP3</accession>
<sequence>MALPDMQRYCLESQLSQVWTLRYSVKEEALYQLWQEVLQTELPPIHALETTNPGSTQLSESSVVEVFKQEQTGHKITMFYRVLMTPIKQRCPLKVRDRWETNIEQISDDQWNHEEGTLLHSFWSCSKIKPYWLAIQEKITKLLGFEITLDPKWYLMGMDPPNQLTRPAKSYLNCCSRPADL</sequence>
<proteinExistence type="predicted"/>
<evidence type="ECO:0000313" key="1">
    <source>
        <dbReference type="EMBL" id="OCT86809.1"/>
    </source>
</evidence>
<dbReference type="EMBL" id="CM004471">
    <property type="protein sequence ID" value="OCT86809.1"/>
    <property type="molecule type" value="Genomic_DNA"/>
</dbReference>
<protein>
    <submittedName>
        <fullName evidence="1">Uncharacterized protein</fullName>
    </submittedName>
</protein>
<gene>
    <name evidence="1" type="ORF">XELAEV_18020498mg</name>
</gene>
<organism evidence="1 2">
    <name type="scientific">Xenopus laevis</name>
    <name type="common">African clawed frog</name>
    <dbReference type="NCBI Taxonomy" id="8355"/>
    <lineage>
        <taxon>Eukaryota</taxon>
        <taxon>Metazoa</taxon>
        <taxon>Chordata</taxon>
        <taxon>Craniata</taxon>
        <taxon>Vertebrata</taxon>
        <taxon>Euteleostomi</taxon>
        <taxon>Amphibia</taxon>
        <taxon>Batrachia</taxon>
        <taxon>Anura</taxon>
        <taxon>Pipoidea</taxon>
        <taxon>Pipidae</taxon>
        <taxon>Xenopodinae</taxon>
        <taxon>Xenopus</taxon>
        <taxon>Xenopus</taxon>
    </lineage>
</organism>
<name>A0A974HQP3_XENLA</name>